<comment type="similarity">
    <text evidence="2">Belongs to the phospholipase D family.</text>
</comment>
<protein>
    <recommendedName>
        <fullName evidence="3">phospholipase D</fullName>
        <ecNumber evidence="3">3.1.4.4</ecNumber>
    </recommendedName>
</protein>
<feature type="chain" id="PRO_5038116214" description="phospholipase D" evidence="7">
    <location>
        <begin position="27"/>
        <end position="435"/>
    </location>
</feature>
<gene>
    <name evidence="9" type="ORF">Asi03nite_33980</name>
</gene>
<evidence type="ECO:0000313" key="9">
    <source>
        <dbReference type="EMBL" id="GIF05860.1"/>
    </source>
</evidence>
<evidence type="ECO:0000256" key="3">
    <source>
        <dbReference type="ARBA" id="ARBA00012027"/>
    </source>
</evidence>
<comment type="catalytic activity">
    <reaction evidence="1">
        <text>a 1,2-diacyl-sn-glycero-3-phosphocholine + H2O = a 1,2-diacyl-sn-glycero-3-phosphate + choline + H(+)</text>
        <dbReference type="Rhea" id="RHEA:14445"/>
        <dbReference type="ChEBI" id="CHEBI:15354"/>
        <dbReference type="ChEBI" id="CHEBI:15377"/>
        <dbReference type="ChEBI" id="CHEBI:15378"/>
        <dbReference type="ChEBI" id="CHEBI:57643"/>
        <dbReference type="ChEBI" id="CHEBI:58608"/>
        <dbReference type="EC" id="3.1.4.4"/>
    </reaction>
</comment>
<dbReference type="InterPro" id="IPR051406">
    <property type="entry name" value="PLD_domain"/>
</dbReference>
<keyword evidence="7" id="KW-0732">Signal</keyword>
<dbReference type="InterPro" id="IPR001736">
    <property type="entry name" value="PLipase_D/transphosphatidylase"/>
</dbReference>
<feature type="signal peptide" evidence="7">
    <location>
        <begin position="1"/>
        <end position="26"/>
    </location>
</feature>
<organism evidence="9 10">
    <name type="scientific">Actinoplanes siamensis</name>
    <dbReference type="NCBI Taxonomy" id="1223317"/>
    <lineage>
        <taxon>Bacteria</taxon>
        <taxon>Bacillati</taxon>
        <taxon>Actinomycetota</taxon>
        <taxon>Actinomycetes</taxon>
        <taxon>Micromonosporales</taxon>
        <taxon>Micromonosporaceae</taxon>
        <taxon>Actinoplanes</taxon>
    </lineage>
</organism>
<dbReference type="SUPFAM" id="SSF56024">
    <property type="entry name" value="Phospholipase D/nuclease"/>
    <property type="match status" value="2"/>
</dbReference>
<dbReference type="EC" id="3.1.4.4" evidence="3"/>
<dbReference type="Gene3D" id="3.30.870.10">
    <property type="entry name" value="Endonuclease Chain A"/>
    <property type="match status" value="2"/>
</dbReference>
<dbReference type="PROSITE" id="PS50035">
    <property type="entry name" value="PLD"/>
    <property type="match status" value="1"/>
</dbReference>
<evidence type="ECO:0000256" key="1">
    <source>
        <dbReference type="ARBA" id="ARBA00000798"/>
    </source>
</evidence>
<evidence type="ECO:0000256" key="6">
    <source>
        <dbReference type="ARBA" id="ARBA00023098"/>
    </source>
</evidence>
<keyword evidence="4" id="KW-0378">Hydrolase</keyword>
<evidence type="ECO:0000256" key="5">
    <source>
        <dbReference type="ARBA" id="ARBA00022963"/>
    </source>
</evidence>
<dbReference type="GO" id="GO:0006793">
    <property type="term" value="P:phosphorus metabolic process"/>
    <property type="evidence" value="ECO:0007669"/>
    <property type="project" value="UniProtKB-ARBA"/>
</dbReference>
<comment type="caution">
    <text evidence="9">The sequence shown here is derived from an EMBL/GenBank/DDBJ whole genome shotgun (WGS) entry which is preliminary data.</text>
</comment>
<evidence type="ECO:0000256" key="2">
    <source>
        <dbReference type="ARBA" id="ARBA00008664"/>
    </source>
</evidence>
<dbReference type="PANTHER" id="PTHR43856:SF1">
    <property type="entry name" value="MITOCHONDRIAL CARDIOLIPIN HYDROLASE"/>
    <property type="match status" value="1"/>
</dbReference>
<evidence type="ECO:0000259" key="8">
    <source>
        <dbReference type="PROSITE" id="PS50035"/>
    </source>
</evidence>
<name>A0A919TL72_9ACTN</name>
<dbReference type="InterPro" id="IPR025202">
    <property type="entry name" value="PLD-like_dom"/>
</dbReference>
<dbReference type="EMBL" id="BOMW01000032">
    <property type="protein sequence ID" value="GIF05860.1"/>
    <property type="molecule type" value="Genomic_DNA"/>
</dbReference>
<dbReference type="PANTHER" id="PTHR43856">
    <property type="entry name" value="CARDIOLIPIN HYDROLASE"/>
    <property type="match status" value="1"/>
</dbReference>
<sequence length="435" mass="46738">MRKALTTLMTLALAGVAAIAPSPAIAAEPDPAIGSAVFNNPSGSVSAQYAIFQQIARIIDRVPAGETIRMSWLDFTLPGAVGQADTAETPDLVERLKAAHQRGVNVQIILNYSSYDDAAGNRFYPGVALTAELGSNTSAPSFLMFCRDNAGCIAKRSVYDVLAYNHNKFLLASKVVLNSGAAVSNVTFQSSGNLTKWDADTAYNNSITWSEASSYTNYVNYFADLKKYGPSATGVDNYYKTGSTNDVYKTHFFPRMETDGNPGQTSTDTMISVLNSVTCSYKGTSDGLTHQTDIRVVIWGFTRTEVAKKLAALAKAGCWVDVVYAAGPSSNPYAYTSENVVNALKAGGANVGLHSCAVAYDGRTLKPHSKYLLIDGQYDDDQIPRVFTGSANLAFSSLRNADETIVRVRSAALHAQYLSNFYKVRDTCSGKIPPS</sequence>
<dbReference type="GO" id="GO:0004630">
    <property type="term" value="F:phospholipase D activity"/>
    <property type="evidence" value="ECO:0007669"/>
    <property type="project" value="UniProtKB-EC"/>
</dbReference>
<dbReference type="GO" id="GO:0016042">
    <property type="term" value="P:lipid catabolic process"/>
    <property type="evidence" value="ECO:0007669"/>
    <property type="project" value="UniProtKB-KW"/>
</dbReference>
<feature type="domain" description="PLD phosphodiesterase" evidence="8">
    <location>
        <begin position="368"/>
        <end position="397"/>
    </location>
</feature>
<dbReference type="Pfam" id="PF13091">
    <property type="entry name" value="PLDc_2"/>
    <property type="match status" value="1"/>
</dbReference>
<evidence type="ECO:0000313" key="10">
    <source>
        <dbReference type="Proteomes" id="UP000629619"/>
    </source>
</evidence>
<keyword evidence="5" id="KW-0442">Lipid degradation</keyword>
<dbReference type="Proteomes" id="UP000629619">
    <property type="component" value="Unassembled WGS sequence"/>
</dbReference>
<accession>A0A919TL72</accession>
<reference evidence="9" key="1">
    <citation type="submission" date="2021-01" db="EMBL/GenBank/DDBJ databases">
        <title>Whole genome shotgun sequence of Actinoplanes siamensis NBRC 109076.</title>
        <authorList>
            <person name="Komaki H."/>
            <person name="Tamura T."/>
        </authorList>
    </citation>
    <scope>NUCLEOTIDE SEQUENCE</scope>
    <source>
        <strain evidence="9">NBRC 109076</strain>
    </source>
</reference>
<evidence type="ECO:0000256" key="4">
    <source>
        <dbReference type="ARBA" id="ARBA00022801"/>
    </source>
</evidence>
<proteinExistence type="inferred from homology"/>
<dbReference type="AlphaFoldDB" id="A0A919TL72"/>
<keyword evidence="6" id="KW-0443">Lipid metabolism</keyword>
<dbReference type="GO" id="GO:0016891">
    <property type="term" value="F:RNA endonuclease activity producing 5'-phosphomonoesters, hydrolytic mechanism"/>
    <property type="evidence" value="ECO:0007669"/>
    <property type="project" value="TreeGrafter"/>
</dbReference>
<keyword evidence="10" id="KW-1185">Reference proteome</keyword>
<evidence type="ECO:0000256" key="7">
    <source>
        <dbReference type="SAM" id="SignalP"/>
    </source>
</evidence>
<dbReference type="RefSeq" id="WP_239102737.1">
    <property type="nucleotide sequence ID" value="NZ_BOMW01000032.1"/>
</dbReference>